<organism evidence="1 2">
    <name type="scientific">Cucurbita argyrosperma subsp. sororia</name>
    <dbReference type="NCBI Taxonomy" id="37648"/>
    <lineage>
        <taxon>Eukaryota</taxon>
        <taxon>Viridiplantae</taxon>
        <taxon>Streptophyta</taxon>
        <taxon>Embryophyta</taxon>
        <taxon>Tracheophyta</taxon>
        <taxon>Spermatophyta</taxon>
        <taxon>Magnoliopsida</taxon>
        <taxon>eudicotyledons</taxon>
        <taxon>Gunneridae</taxon>
        <taxon>Pentapetalae</taxon>
        <taxon>rosids</taxon>
        <taxon>fabids</taxon>
        <taxon>Cucurbitales</taxon>
        <taxon>Cucurbitaceae</taxon>
        <taxon>Cucurbiteae</taxon>
        <taxon>Cucurbita</taxon>
    </lineage>
</organism>
<proteinExistence type="predicted"/>
<accession>A0AAV6P8H2</accession>
<protein>
    <submittedName>
        <fullName evidence="1">Uncharacterized protein</fullName>
    </submittedName>
</protein>
<comment type="caution">
    <text evidence="1">The sequence shown here is derived from an EMBL/GenBank/DDBJ whole genome shotgun (WGS) entry which is preliminary data.</text>
</comment>
<feature type="non-terminal residue" evidence="1">
    <location>
        <position position="1"/>
    </location>
</feature>
<name>A0AAV6P8H2_9ROSI</name>
<gene>
    <name evidence="1" type="ORF">SDJN03_01523</name>
</gene>
<dbReference type="Proteomes" id="UP000685013">
    <property type="component" value="Chromosome 1"/>
</dbReference>
<evidence type="ECO:0000313" key="2">
    <source>
        <dbReference type="Proteomes" id="UP000685013"/>
    </source>
</evidence>
<dbReference type="EMBL" id="JAGKQH010000001">
    <property type="protein sequence ID" value="KAG6608181.1"/>
    <property type="molecule type" value="Genomic_DNA"/>
</dbReference>
<sequence length="136" mass="15933">MAAISLSCFRAFDDLMQLAIPPVIMENIQRPRYILQTWTAKIQIHFLPAFVSVHSQSLKEFPPLRSHPAGKVPSTALQLRLMRRSFVWLARDSYADGWNRESCVFDRNSLTSYRFRVNLNCEDPESIYWRRRNSGQ</sequence>
<evidence type="ECO:0000313" key="1">
    <source>
        <dbReference type="EMBL" id="KAG6608181.1"/>
    </source>
</evidence>
<reference evidence="1 2" key="1">
    <citation type="journal article" date="2021" name="Hortic Res">
        <title>The domestication of Cucurbita argyrosperma as revealed by the genome of its wild relative.</title>
        <authorList>
            <person name="Barrera-Redondo J."/>
            <person name="Sanchez-de la Vega G."/>
            <person name="Aguirre-Liguori J.A."/>
            <person name="Castellanos-Morales G."/>
            <person name="Gutierrez-Guerrero Y.T."/>
            <person name="Aguirre-Dugua X."/>
            <person name="Aguirre-Planter E."/>
            <person name="Tenaillon M.I."/>
            <person name="Lira-Saade R."/>
            <person name="Eguiarte L.E."/>
        </authorList>
    </citation>
    <scope>NUCLEOTIDE SEQUENCE [LARGE SCALE GENOMIC DNA]</scope>
    <source>
        <strain evidence="1">JBR-2021</strain>
    </source>
</reference>
<keyword evidence="2" id="KW-1185">Reference proteome</keyword>
<dbReference type="AlphaFoldDB" id="A0AAV6P8H2"/>